<evidence type="ECO:0000313" key="2">
    <source>
        <dbReference type="Proteomes" id="UP000297706"/>
    </source>
</evidence>
<keyword evidence="2" id="KW-1185">Reference proteome</keyword>
<accession>A0A4Y9VT24</accession>
<dbReference type="InterPro" id="IPR011008">
    <property type="entry name" value="Dimeric_a/b-barrel"/>
</dbReference>
<proteinExistence type="predicted"/>
<dbReference type="AlphaFoldDB" id="A0A4Y9VT24"/>
<dbReference type="OrthoDB" id="9804891at2"/>
<dbReference type="SUPFAM" id="SSF54909">
    <property type="entry name" value="Dimeric alpha+beta barrel"/>
    <property type="match status" value="1"/>
</dbReference>
<dbReference type="RefSeq" id="WP_135276579.1">
    <property type="nucleotide sequence ID" value="NZ_PQVH01000005.1"/>
</dbReference>
<protein>
    <submittedName>
        <fullName evidence="1">Antibiotic biosynthesis monooxygenase</fullName>
    </submittedName>
</protein>
<keyword evidence="1" id="KW-0560">Oxidoreductase</keyword>
<dbReference type="Gene3D" id="3.30.70.100">
    <property type="match status" value="1"/>
</dbReference>
<dbReference type="Proteomes" id="UP000297706">
    <property type="component" value="Unassembled WGS sequence"/>
</dbReference>
<evidence type="ECO:0000313" key="1">
    <source>
        <dbReference type="EMBL" id="TFW72542.1"/>
    </source>
</evidence>
<comment type="caution">
    <text evidence="1">The sequence shown here is derived from an EMBL/GenBank/DDBJ whole genome shotgun (WGS) entry which is preliminary data.</text>
</comment>
<name>A0A4Y9VT24_9PROT</name>
<sequence length="101" mass="10971">MSKKLALYVRLHAKLGKEAALEAFLKSALPLVENEPETATWYALKFGPATFGIFDTFMDEHGRQAHLTGKIAEALMANAADLLAEMPVIETVDLLAVKGQA</sequence>
<keyword evidence="1" id="KW-0503">Monooxygenase</keyword>
<dbReference type="EMBL" id="PQVH01000005">
    <property type="protein sequence ID" value="TFW72542.1"/>
    <property type="molecule type" value="Genomic_DNA"/>
</dbReference>
<reference evidence="1 2" key="1">
    <citation type="submission" date="2018-02" db="EMBL/GenBank/DDBJ databases">
        <title>A novel lanthanide dependent methylotroph, Methylotenera sp. La3113.</title>
        <authorList>
            <person name="Lv H."/>
            <person name="Tani A."/>
        </authorList>
    </citation>
    <scope>NUCLEOTIDE SEQUENCE [LARGE SCALE GENOMIC DNA]</scope>
    <source>
        <strain evidence="1 2">La3113</strain>
    </source>
</reference>
<dbReference type="GO" id="GO:0004497">
    <property type="term" value="F:monooxygenase activity"/>
    <property type="evidence" value="ECO:0007669"/>
    <property type="project" value="UniProtKB-KW"/>
</dbReference>
<organism evidence="1 2">
    <name type="scientific">Methylotenera oryzisoli</name>
    <dbReference type="NCBI Taxonomy" id="2080758"/>
    <lineage>
        <taxon>Bacteria</taxon>
        <taxon>Pseudomonadati</taxon>
        <taxon>Pseudomonadota</taxon>
        <taxon>Betaproteobacteria</taxon>
        <taxon>Nitrosomonadales</taxon>
        <taxon>Methylophilaceae</taxon>
        <taxon>Methylotenera</taxon>
    </lineage>
</organism>
<gene>
    <name evidence="1" type="ORF">C3Y98_02745</name>
</gene>